<evidence type="ECO:0000313" key="2">
    <source>
        <dbReference type="Proteomes" id="UP000245887"/>
    </source>
</evidence>
<organism evidence="1 2">
    <name type="scientific">Tamilnaduibacter salinus</name>
    <dbReference type="NCBI Taxonomy" id="1484056"/>
    <lineage>
        <taxon>Bacteria</taxon>
        <taxon>Pseudomonadati</taxon>
        <taxon>Pseudomonadota</taxon>
        <taxon>Gammaproteobacteria</taxon>
        <taxon>Pseudomonadales</taxon>
        <taxon>Marinobacteraceae</taxon>
        <taxon>Tamilnaduibacter</taxon>
    </lineage>
</organism>
<reference evidence="1 2" key="1">
    <citation type="submission" date="2018-04" db="EMBL/GenBank/DDBJ databases">
        <title>Genomic Encyclopedia of Type Strains, Phase IV (KMG-IV): sequencing the most valuable type-strain genomes for metagenomic binning, comparative biology and taxonomic classification.</title>
        <authorList>
            <person name="Goeker M."/>
        </authorList>
    </citation>
    <scope>NUCLEOTIDE SEQUENCE [LARGE SCALE GENOMIC DNA]</scope>
    <source>
        <strain evidence="1 2">DSM 28688</strain>
    </source>
</reference>
<protein>
    <recommendedName>
        <fullName evidence="3">Solute-binding protein family 3/N-terminal domain-containing protein</fullName>
    </recommendedName>
</protein>
<sequence>MRKTVSSSVMSSMFPRLIVLLSLILPLPLNAVPAAGEPDRQEVILWYRNYDMPSIHALLRLAFDKTPEYGPVRIIRSAEMNQGRALRELRKDSSDVIHLANVASTPERESQLRAIPIPIDGGLLGYRVCLIKPENQPLFEEVRTLGDLRESSIRFGQGQHWPDTKILRANGLEVITSSRFNSLYRMLESDRFECFARGVSEVLFDLEKERTSGLVVENHLMLTYDMPNFFFLSESNVALGHRIQIGLERAILDGSFAVFFDRYFTRAIRALKLGDRRVLRLGNPWTWDRYWPPLTETIMQKTRQRIQLNAH</sequence>
<comment type="caution">
    <text evidence="1">The sequence shown here is derived from an EMBL/GenBank/DDBJ whole genome shotgun (WGS) entry which is preliminary data.</text>
</comment>
<dbReference type="AlphaFoldDB" id="A0A2U1CZR7"/>
<dbReference type="EMBL" id="QEKQ01000002">
    <property type="protein sequence ID" value="PVY78154.1"/>
    <property type="molecule type" value="Genomic_DNA"/>
</dbReference>
<accession>A0A2U1CZR7</accession>
<evidence type="ECO:0008006" key="3">
    <source>
        <dbReference type="Google" id="ProtNLM"/>
    </source>
</evidence>
<evidence type="ECO:0000313" key="1">
    <source>
        <dbReference type="EMBL" id="PVY78154.1"/>
    </source>
</evidence>
<dbReference type="Proteomes" id="UP000245887">
    <property type="component" value="Unassembled WGS sequence"/>
</dbReference>
<gene>
    <name evidence="1" type="ORF">C8D92_102190</name>
</gene>
<dbReference type="SUPFAM" id="SSF53850">
    <property type="entry name" value="Periplasmic binding protein-like II"/>
    <property type="match status" value="1"/>
</dbReference>
<name>A0A2U1CZR7_9GAMM</name>
<proteinExistence type="predicted"/>